<evidence type="ECO:0000313" key="14">
    <source>
        <dbReference type="EMBL" id="CAB4631894.1"/>
    </source>
</evidence>
<evidence type="ECO:0000256" key="1">
    <source>
        <dbReference type="ARBA" id="ARBA00001966"/>
    </source>
</evidence>
<keyword evidence="6" id="KW-0411">Iron-sulfur</keyword>
<protein>
    <submittedName>
        <fullName evidence="12">Unannotated protein</fullName>
    </submittedName>
</protein>
<feature type="domain" description="4Fe-4S Wbl-type" evidence="11">
    <location>
        <begin position="12"/>
        <end position="69"/>
    </location>
</feature>
<evidence type="ECO:0000313" key="19">
    <source>
        <dbReference type="EMBL" id="CAB5074251.1"/>
    </source>
</evidence>
<dbReference type="HAMAP" id="MF_01479">
    <property type="entry name" value="WhiB"/>
    <property type="match status" value="1"/>
</dbReference>
<dbReference type="GO" id="GO:0045454">
    <property type="term" value="P:cell redox homeostasis"/>
    <property type="evidence" value="ECO:0007669"/>
    <property type="project" value="TreeGrafter"/>
</dbReference>
<evidence type="ECO:0000256" key="2">
    <source>
        <dbReference type="ARBA" id="ARBA00006597"/>
    </source>
</evidence>
<dbReference type="EMBL" id="CAESAL010000020">
    <property type="protein sequence ID" value="CAB4338729.1"/>
    <property type="molecule type" value="Genomic_DNA"/>
</dbReference>
<dbReference type="GO" id="GO:0051539">
    <property type="term" value="F:4 iron, 4 sulfur cluster binding"/>
    <property type="evidence" value="ECO:0007669"/>
    <property type="project" value="UniProtKB-KW"/>
</dbReference>
<keyword evidence="4" id="KW-0479">Metal-binding</keyword>
<organism evidence="12">
    <name type="scientific">freshwater metagenome</name>
    <dbReference type="NCBI Taxonomy" id="449393"/>
    <lineage>
        <taxon>unclassified sequences</taxon>
        <taxon>metagenomes</taxon>
        <taxon>ecological metagenomes</taxon>
    </lineage>
</organism>
<dbReference type="GO" id="GO:0045892">
    <property type="term" value="P:negative regulation of DNA-templated transcription"/>
    <property type="evidence" value="ECO:0007669"/>
    <property type="project" value="TreeGrafter"/>
</dbReference>
<gene>
    <name evidence="13" type="ORF">UFOPK1762_00673</name>
    <name evidence="14" type="ORF">UFOPK1906_01516</name>
    <name evidence="15" type="ORF">UFOPK2624_00781</name>
    <name evidence="16" type="ORF">UFOPK2969_00439</name>
    <name evidence="12" type="ORF">UFOPK3331_00793</name>
    <name evidence="17" type="ORF">UFOPK3785_01166</name>
    <name evidence="18" type="ORF">UFOPK3927_00136</name>
    <name evidence="19" type="ORF">UFOPK4371_00287</name>
</gene>
<dbReference type="AlphaFoldDB" id="A0A6J5ZDR2"/>
<dbReference type="EMBL" id="CAEZTY010000017">
    <property type="protein sequence ID" value="CAB4581674.1"/>
    <property type="molecule type" value="Genomic_DNA"/>
</dbReference>
<dbReference type="InterPro" id="IPR034768">
    <property type="entry name" value="4FE4S_WBL"/>
</dbReference>
<dbReference type="PANTHER" id="PTHR38839">
    <property type="entry name" value="TRANSCRIPTIONAL REGULATOR WHID-RELATED"/>
    <property type="match status" value="1"/>
</dbReference>
<keyword evidence="5" id="KW-0408">Iron</keyword>
<keyword evidence="3" id="KW-0004">4Fe-4S</keyword>
<dbReference type="InterPro" id="IPR003482">
    <property type="entry name" value="Whib"/>
</dbReference>
<evidence type="ECO:0000256" key="7">
    <source>
        <dbReference type="ARBA" id="ARBA00023015"/>
    </source>
</evidence>
<evidence type="ECO:0000256" key="8">
    <source>
        <dbReference type="ARBA" id="ARBA00023125"/>
    </source>
</evidence>
<name>A0A6J5ZDR2_9ZZZZ</name>
<evidence type="ECO:0000313" key="18">
    <source>
        <dbReference type="EMBL" id="CAB4971571.1"/>
    </source>
</evidence>
<comment type="similarity">
    <text evidence="2">Belongs to the WhiB family.</text>
</comment>
<dbReference type="EMBL" id="CAFBOK010000008">
    <property type="protein sequence ID" value="CAB4971571.1"/>
    <property type="molecule type" value="Genomic_DNA"/>
</dbReference>
<dbReference type="GO" id="GO:0003677">
    <property type="term" value="F:DNA binding"/>
    <property type="evidence" value="ECO:0007669"/>
    <property type="project" value="UniProtKB-KW"/>
</dbReference>
<dbReference type="GO" id="GO:0047134">
    <property type="term" value="F:protein-disulfide reductase [NAD(P)H] activity"/>
    <property type="evidence" value="ECO:0007669"/>
    <property type="project" value="TreeGrafter"/>
</dbReference>
<dbReference type="EMBL" id="CAFAAD010000021">
    <property type="protein sequence ID" value="CAB4786423.1"/>
    <property type="molecule type" value="Genomic_DNA"/>
</dbReference>
<dbReference type="Pfam" id="PF02467">
    <property type="entry name" value="Whib"/>
    <property type="match status" value="1"/>
</dbReference>
<sequence>METPTPWMNDGNCKDHPPSTFFPSDGVGVEVAKRICATCPVVGECLNYALDNRIDHGVWGGTSERQRRRMLKGRRTPSHLITI</sequence>
<evidence type="ECO:0000313" key="13">
    <source>
        <dbReference type="EMBL" id="CAB4581674.1"/>
    </source>
</evidence>
<keyword evidence="10" id="KW-0804">Transcription</keyword>
<keyword evidence="8" id="KW-0238">DNA-binding</keyword>
<dbReference type="EMBL" id="CAFBNJ010000060">
    <property type="protein sequence ID" value="CAB4956321.1"/>
    <property type="molecule type" value="Genomic_DNA"/>
</dbReference>
<evidence type="ECO:0000313" key="17">
    <source>
        <dbReference type="EMBL" id="CAB4956321.1"/>
    </source>
</evidence>
<keyword evidence="7" id="KW-0805">Transcription regulation</keyword>
<dbReference type="EMBL" id="CAEZVC010000113">
    <property type="protein sequence ID" value="CAB4631894.1"/>
    <property type="molecule type" value="Genomic_DNA"/>
</dbReference>
<comment type="cofactor">
    <cofactor evidence="1">
        <name>[4Fe-4S] cluster</name>
        <dbReference type="ChEBI" id="CHEBI:49883"/>
    </cofactor>
</comment>
<accession>A0A6J5ZDR2</accession>
<evidence type="ECO:0000256" key="10">
    <source>
        <dbReference type="ARBA" id="ARBA00023163"/>
    </source>
</evidence>
<evidence type="ECO:0000256" key="3">
    <source>
        <dbReference type="ARBA" id="ARBA00022485"/>
    </source>
</evidence>
<dbReference type="EMBL" id="CAFBRD010000008">
    <property type="protein sequence ID" value="CAB5074251.1"/>
    <property type="molecule type" value="Genomic_DNA"/>
</dbReference>
<evidence type="ECO:0000259" key="11">
    <source>
        <dbReference type="PROSITE" id="PS51674"/>
    </source>
</evidence>
<evidence type="ECO:0000256" key="6">
    <source>
        <dbReference type="ARBA" id="ARBA00023014"/>
    </source>
</evidence>
<evidence type="ECO:0000313" key="12">
    <source>
        <dbReference type="EMBL" id="CAB4338729.1"/>
    </source>
</evidence>
<keyword evidence="9" id="KW-1015">Disulfide bond</keyword>
<evidence type="ECO:0000256" key="9">
    <source>
        <dbReference type="ARBA" id="ARBA00023157"/>
    </source>
</evidence>
<evidence type="ECO:0000256" key="5">
    <source>
        <dbReference type="ARBA" id="ARBA00023004"/>
    </source>
</evidence>
<evidence type="ECO:0000313" key="15">
    <source>
        <dbReference type="EMBL" id="CAB4705287.1"/>
    </source>
</evidence>
<evidence type="ECO:0000256" key="4">
    <source>
        <dbReference type="ARBA" id="ARBA00022723"/>
    </source>
</evidence>
<evidence type="ECO:0000313" key="16">
    <source>
        <dbReference type="EMBL" id="CAB4786423.1"/>
    </source>
</evidence>
<dbReference type="PROSITE" id="PS51674">
    <property type="entry name" value="4FE4S_WBL"/>
    <property type="match status" value="1"/>
</dbReference>
<reference evidence="12" key="1">
    <citation type="submission" date="2020-05" db="EMBL/GenBank/DDBJ databases">
        <authorList>
            <person name="Chiriac C."/>
            <person name="Salcher M."/>
            <person name="Ghai R."/>
            <person name="Kavagutti S V."/>
        </authorList>
    </citation>
    <scope>NUCLEOTIDE SEQUENCE</scope>
</reference>
<proteinExistence type="inferred from homology"/>
<dbReference type="GO" id="GO:0046872">
    <property type="term" value="F:metal ion binding"/>
    <property type="evidence" value="ECO:0007669"/>
    <property type="project" value="UniProtKB-KW"/>
</dbReference>
<dbReference type="EMBL" id="CAEZXY010000025">
    <property type="protein sequence ID" value="CAB4705287.1"/>
    <property type="molecule type" value="Genomic_DNA"/>
</dbReference>